<dbReference type="InterPro" id="IPR018680">
    <property type="entry name" value="DUF2164"/>
</dbReference>
<dbReference type="Pfam" id="PF09932">
    <property type="entry name" value="DUF2164"/>
    <property type="match status" value="1"/>
</dbReference>
<name>A0ABX7E7Z2_9BACI</name>
<gene>
    <name evidence="1" type="ORF">I5776_05185</name>
</gene>
<proteinExistence type="predicted"/>
<evidence type="ECO:0000313" key="2">
    <source>
        <dbReference type="Proteomes" id="UP000595691"/>
    </source>
</evidence>
<protein>
    <submittedName>
        <fullName evidence="1">DUF2164 domain-containing protein</fullName>
    </submittedName>
</protein>
<organism evidence="1 2">
    <name type="scientific">Heyndrickxia vini</name>
    <dbReference type="NCBI Taxonomy" id="1476025"/>
    <lineage>
        <taxon>Bacteria</taxon>
        <taxon>Bacillati</taxon>
        <taxon>Bacillota</taxon>
        <taxon>Bacilli</taxon>
        <taxon>Bacillales</taxon>
        <taxon>Bacillaceae</taxon>
        <taxon>Heyndrickxia</taxon>
    </lineage>
</organism>
<accession>A0ABX7E7Z2</accession>
<dbReference type="Proteomes" id="UP000595691">
    <property type="component" value="Chromosome"/>
</dbReference>
<sequence length="79" mass="9400">MVKLTKEIREDAIREIQQFFLNERDEEIGDLAAENFFVFVNEKLGPIFYNEAIADAQKMVVQRMNSLEEELYTLEKRIK</sequence>
<dbReference type="EMBL" id="CP065425">
    <property type="protein sequence ID" value="QQZ11428.1"/>
    <property type="molecule type" value="Genomic_DNA"/>
</dbReference>
<reference evidence="1 2" key="1">
    <citation type="submission" date="2020-11" db="EMBL/GenBank/DDBJ databases">
        <title>Taxonomic evaluation of the Bacillus sporothermodurans group of bacteria based on whole genome sequences.</title>
        <authorList>
            <person name="Fiedler G."/>
            <person name="Herbstmann A.-D."/>
            <person name="Doll E."/>
            <person name="Wenning M."/>
            <person name="Brinks E."/>
            <person name="Kabisch J."/>
            <person name="Breitenwieser F."/>
            <person name="Lappann M."/>
            <person name="Boehnlein C."/>
            <person name="Franz C."/>
        </authorList>
    </citation>
    <scope>NUCLEOTIDE SEQUENCE [LARGE SCALE GENOMIC DNA]</scope>
    <source>
        <strain evidence="1 2">JCM 19841</strain>
    </source>
</reference>
<keyword evidence="2" id="KW-1185">Reference proteome</keyword>
<evidence type="ECO:0000313" key="1">
    <source>
        <dbReference type="EMBL" id="QQZ11428.1"/>
    </source>
</evidence>